<dbReference type="EMBL" id="MBEW02000002">
    <property type="protein sequence ID" value="RDY22004.1"/>
    <property type="molecule type" value="Genomic_DNA"/>
</dbReference>
<name>A0A371IND6_9FIRM</name>
<dbReference type="InterPro" id="IPR006043">
    <property type="entry name" value="NCS2"/>
</dbReference>
<comment type="similarity">
    <text evidence="2 8">Belongs to the nucleobase:cation symporter-2 (NCS2) (TC 2.A.40) family. Azg-like subfamily.</text>
</comment>
<protein>
    <submittedName>
        <fullName evidence="10">NCS2 family permease</fullName>
    </submittedName>
</protein>
<feature type="transmembrane region" description="Helical" evidence="9">
    <location>
        <begin position="313"/>
        <end position="335"/>
    </location>
</feature>
<evidence type="ECO:0000256" key="2">
    <source>
        <dbReference type="ARBA" id="ARBA00005697"/>
    </source>
</evidence>
<reference evidence="10 11" key="1">
    <citation type="journal article" date="2016" name="Genome Announc.">
        <title>Draft Genome Sequence of Criibacterium bergeronii gen. nov., sp. nov., Strain CCRI-22567T, Isolated from a Vaginal Sample from a Woman with Bacterial Vaginosis.</title>
        <authorList>
            <person name="Maheux A.F."/>
            <person name="Berube E."/>
            <person name="Boudreau D.K."/>
            <person name="Raymond F."/>
            <person name="Corbeil J."/>
            <person name="Roy P.H."/>
            <person name="Boissinot M."/>
            <person name="Omar R.F."/>
        </authorList>
    </citation>
    <scope>NUCLEOTIDE SEQUENCE [LARGE SCALE GENOMIC DNA]</scope>
    <source>
        <strain evidence="10 11">CCRI-22567</strain>
    </source>
</reference>
<evidence type="ECO:0000256" key="7">
    <source>
        <dbReference type="ARBA" id="ARBA00023136"/>
    </source>
</evidence>
<dbReference type="GO" id="GO:0005886">
    <property type="term" value="C:plasma membrane"/>
    <property type="evidence" value="ECO:0007669"/>
    <property type="project" value="UniProtKB-SubCell"/>
</dbReference>
<feature type="transmembrane region" description="Helical" evidence="9">
    <location>
        <begin position="184"/>
        <end position="203"/>
    </location>
</feature>
<sequence length="460" mass="49058">MNLESIFKLKENGTNLRTEITAGITTFMTMAYILAVNPSVLSASGMDSGAVFTATAIASMIGTLLMSFLANYPFALAPGMGLNAYFSYTVVLAMGYSWQTALTAVFIEGIVFIALSVTDVREAIFNAIPYNLKSAVSVGIGLFIAFIGLQNAKIVIAGPTLVTLFSVDGYNLAHNVTTATFNNVGITVLLAIIGVIITGILVVKNVKGNILLGILITWLLGVICQISGLYVPNPELGFYNLLPDFSNGLSIPDISPIMFKLDFSNIFSIDFVVVMAAFLFVDMFDTIGTLIGVSSKAKMLDSEGKLPRIKGALLSDAIGTCLGALLGTSTVTTFVESASGVTEGGRTGLTSLTTAILFGLSLFLSPIFLAIPAFATAPALIVVGFYMFTNIINIKFDDAADAIPSYICIIAMPFFYSISEGISMGVITYVIMNVVKGKYKKITPLMYILALLFILKYLFL</sequence>
<feature type="transmembrane region" description="Helical" evidence="9">
    <location>
        <begin position="210"/>
        <end position="231"/>
    </location>
</feature>
<dbReference type="InterPro" id="IPR026033">
    <property type="entry name" value="Azg-like_bact_archaea"/>
</dbReference>
<evidence type="ECO:0000313" key="11">
    <source>
        <dbReference type="Proteomes" id="UP000093352"/>
    </source>
</evidence>
<feature type="transmembrane region" description="Helical" evidence="9">
    <location>
        <begin position="96"/>
        <end position="118"/>
    </location>
</feature>
<dbReference type="STRING" id="1871336.BBG48_08365"/>
<keyword evidence="6 8" id="KW-1133">Transmembrane helix</keyword>
<dbReference type="GO" id="GO:0005345">
    <property type="term" value="F:purine nucleobase transmembrane transporter activity"/>
    <property type="evidence" value="ECO:0007669"/>
    <property type="project" value="TreeGrafter"/>
</dbReference>
<feature type="transmembrane region" description="Helical" evidence="9">
    <location>
        <begin position="406"/>
        <end position="430"/>
    </location>
</feature>
<comment type="caution">
    <text evidence="10">The sequence shown here is derived from an EMBL/GenBank/DDBJ whole genome shotgun (WGS) entry which is preliminary data.</text>
</comment>
<keyword evidence="4 8" id="KW-1003">Cell membrane</keyword>
<evidence type="ECO:0000256" key="5">
    <source>
        <dbReference type="ARBA" id="ARBA00022692"/>
    </source>
</evidence>
<organism evidence="10 11">
    <name type="scientific">Criibacterium bergeronii</name>
    <dbReference type="NCBI Taxonomy" id="1871336"/>
    <lineage>
        <taxon>Bacteria</taxon>
        <taxon>Bacillati</taxon>
        <taxon>Bacillota</taxon>
        <taxon>Clostridia</taxon>
        <taxon>Peptostreptococcales</taxon>
        <taxon>Filifactoraceae</taxon>
        <taxon>Criibacterium</taxon>
    </lineage>
</organism>
<feature type="transmembrane region" description="Helical" evidence="9">
    <location>
        <begin position="49"/>
        <end position="76"/>
    </location>
</feature>
<evidence type="ECO:0000256" key="3">
    <source>
        <dbReference type="ARBA" id="ARBA00022448"/>
    </source>
</evidence>
<keyword evidence="7 8" id="KW-0472">Membrane</keyword>
<keyword evidence="5 8" id="KW-0812">Transmembrane</keyword>
<keyword evidence="3 8" id="KW-0813">Transport</keyword>
<dbReference type="InterPro" id="IPR045018">
    <property type="entry name" value="Azg-like"/>
</dbReference>
<feature type="transmembrane region" description="Helical" evidence="9">
    <location>
        <begin position="20"/>
        <end position="37"/>
    </location>
</feature>
<dbReference type="RefSeq" id="WP_068912144.1">
    <property type="nucleotide sequence ID" value="NZ_MBEW02000002.1"/>
</dbReference>
<feature type="transmembrane region" description="Helical" evidence="9">
    <location>
        <begin position="355"/>
        <end position="386"/>
    </location>
</feature>
<feature type="transmembrane region" description="Helical" evidence="9">
    <location>
        <begin position="442"/>
        <end position="459"/>
    </location>
</feature>
<dbReference type="PIRSF" id="PIRSF005353">
    <property type="entry name" value="PbuG"/>
    <property type="match status" value="1"/>
</dbReference>
<comment type="subcellular location">
    <subcellularLocation>
        <location evidence="1 8">Cell membrane</location>
        <topology evidence="1 8">Multi-pass membrane protein</topology>
    </subcellularLocation>
</comment>
<feature type="transmembrane region" description="Helical" evidence="9">
    <location>
        <begin position="266"/>
        <end position="293"/>
    </location>
</feature>
<dbReference type="Proteomes" id="UP000093352">
    <property type="component" value="Unassembled WGS sequence"/>
</dbReference>
<keyword evidence="11" id="KW-1185">Reference proteome</keyword>
<evidence type="ECO:0000256" key="1">
    <source>
        <dbReference type="ARBA" id="ARBA00004651"/>
    </source>
</evidence>
<evidence type="ECO:0000256" key="8">
    <source>
        <dbReference type="PIRNR" id="PIRNR005353"/>
    </source>
</evidence>
<dbReference type="PANTHER" id="PTHR43337">
    <property type="entry name" value="XANTHINE/URACIL PERMEASE C887.17-RELATED"/>
    <property type="match status" value="1"/>
</dbReference>
<proteinExistence type="inferred from homology"/>
<evidence type="ECO:0000256" key="9">
    <source>
        <dbReference type="SAM" id="Phobius"/>
    </source>
</evidence>
<evidence type="ECO:0000256" key="6">
    <source>
        <dbReference type="ARBA" id="ARBA00022989"/>
    </source>
</evidence>
<accession>A0A371IND6</accession>
<evidence type="ECO:0000256" key="4">
    <source>
        <dbReference type="ARBA" id="ARBA00022475"/>
    </source>
</evidence>
<dbReference type="PANTHER" id="PTHR43337:SF1">
    <property type="entry name" value="XANTHINE_URACIL PERMEASE C887.17-RELATED"/>
    <property type="match status" value="1"/>
</dbReference>
<gene>
    <name evidence="10" type="ORF">BBG48_001275</name>
</gene>
<dbReference type="AlphaFoldDB" id="A0A371IND6"/>
<evidence type="ECO:0000313" key="10">
    <source>
        <dbReference type="EMBL" id="RDY22004.1"/>
    </source>
</evidence>
<dbReference type="Pfam" id="PF00860">
    <property type="entry name" value="Xan_ur_permease"/>
    <property type="match status" value="1"/>
</dbReference>